<feature type="compositionally biased region" description="Basic and acidic residues" evidence="1">
    <location>
        <begin position="92"/>
        <end position="104"/>
    </location>
</feature>
<protein>
    <submittedName>
        <fullName evidence="2">Uncharacterized protein</fullName>
    </submittedName>
</protein>
<keyword evidence="3" id="KW-1185">Reference proteome</keyword>
<feature type="region of interest" description="Disordered" evidence="1">
    <location>
        <begin position="1"/>
        <end position="34"/>
    </location>
</feature>
<dbReference type="Proteomes" id="UP000707071">
    <property type="component" value="Unassembled WGS sequence"/>
</dbReference>
<reference evidence="2 3" key="1">
    <citation type="journal article" date="2020" name="bioRxiv">
        <title>Whole genome comparisons of ergot fungi reveals the divergence and evolution of species within the genus Claviceps are the result of varying mechanisms driving genome evolution and host range expansion.</title>
        <authorList>
            <person name="Wyka S.A."/>
            <person name="Mondo S.J."/>
            <person name="Liu M."/>
            <person name="Dettman J."/>
            <person name="Nalam V."/>
            <person name="Broders K.D."/>
        </authorList>
    </citation>
    <scope>NUCLEOTIDE SEQUENCE [LARGE SCALE GENOMIC DNA]</scope>
    <source>
        <strain evidence="2 3">Clav52</strain>
    </source>
</reference>
<evidence type="ECO:0000256" key="1">
    <source>
        <dbReference type="SAM" id="MobiDB-lite"/>
    </source>
</evidence>
<evidence type="ECO:0000313" key="3">
    <source>
        <dbReference type="Proteomes" id="UP000707071"/>
    </source>
</evidence>
<feature type="compositionally biased region" description="Pro residues" evidence="1">
    <location>
        <begin position="10"/>
        <end position="29"/>
    </location>
</feature>
<feature type="compositionally biased region" description="Basic and acidic residues" evidence="1">
    <location>
        <begin position="127"/>
        <end position="145"/>
    </location>
</feature>
<accession>A0A9P7QMJ8</accession>
<dbReference type="AlphaFoldDB" id="A0A9P7QMJ8"/>
<name>A0A9P7QMJ8_9HYPO</name>
<organism evidence="2 3">
    <name type="scientific">Claviceps aff. purpurea</name>
    <dbReference type="NCBI Taxonomy" id="1967640"/>
    <lineage>
        <taxon>Eukaryota</taxon>
        <taxon>Fungi</taxon>
        <taxon>Dikarya</taxon>
        <taxon>Ascomycota</taxon>
        <taxon>Pezizomycotina</taxon>
        <taxon>Sordariomycetes</taxon>
        <taxon>Hypocreomycetidae</taxon>
        <taxon>Hypocreales</taxon>
        <taxon>Clavicipitaceae</taxon>
        <taxon>Claviceps</taxon>
    </lineage>
</organism>
<sequence length="154" mass="17094">MAHENARLPLPRPQPVHPPFAPSGPPTTAPSPMAFSAHASLTSSIGGNNHIAAIKAHINTDHHADTAMAKMTLRRGSYGHSQQSSHITAPPRDLEAERVKRTSDWVEQQSRQAWLTEMTESGTSEEVESRTNGSEKVEAEKEFRLSWKKKRRAR</sequence>
<proteinExistence type="predicted"/>
<dbReference type="EMBL" id="SRRH01000018">
    <property type="protein sequence ID" value="KAG6302788.1"/>
    <property type="molecule type" value="Genomic_DNA"/>
</dbReference>
<feature type="compositionally biased region" description="Polar residues" evidence="1">
    <location>
        <begin position="105"/>
        <end position="126"/>
    </location>
</feature>
<feature type="region of interest" description="Disordered" evidence="1">
    <location>
        <begin position="75"/>
        <end position="154"/>
    </location>
</feature>
<evidence type="ECO:0000313" key="2">
    <source>
        <dbReference type="EMBL" id="KAG6302788.1"/>
    </source>
</evidence>
<comment type="caution">
    <text evidence="2">The sequence shown here is derived from an EMBL/GenBank/DDBJ whole genome shotgun (WGS) entry which is preliminary data.</text>
</comment>
<gene>
    <name evidence="2" type="ORF">E4U09_001932</name>
</gene>